<reference evidence="2 3" key="1">
    <citation type="submission" date="2019-03" db="EMBL/GenBank/DDBJ databases">
        <title>Genomic Encyclopedia of Type Strains, Phase IV (KMG-IV): sequencing the most valuable type-strain genomes for metagenomic binning, comparative biology and taxonomic classification.</title>
        <authorList>
            <person name="Goeker M."/>
        </authorList>
    </citation>
    <scope>NUCLEOTIDE SEQUENCE [LARGE SCALE GENOMIC DNA]</scope>
    <source>
        <strain evidence="2 3">DSM 14836</strain>
    </source>
</reference>
<dbReference type="OrthoDB" id="1522859at2"/>
<organism evidence="2 3">
    <name type="scientific">Tenacibaculum skagerrakense</name>
    <dbReference type="NCBI Taxonomy" id="186571"/>
    <lineage>
        <taxon>Bacteria</taxon>
        <taxon>Pseudomonadati</taxon>
        <taxon>Bacteroidota</taxon>
        <taxon>Flavobacteriia</taxon>
        <taxon>Flavobacteriales</taxon>
        <taxon>Flavobacteriaceae</taxon>
        <taxon>Tenacibaculum</taxon>
    </lineage>
</organism>
<comment type="caution">
    <text evidence="2">The sequence shown here is derived from an EMBL/GenBank/DDBJ whole genome shotgun (WGS) entry which is preliminary data.</text>
</comment>
<dbReference type="InterPro" id="IPR037682">
    <property type="entry name" value="TonB_C"/>
</dbReference>
<dbReference type="GO" id="GO:0055085">
    <property type="term" value="P:transmembrane transport"/>
    <property type="evidence" value="ECO:0007669"/>
    <property type="project" value="InterPro"/>
</dbReference>
<dbReference type="EMBL" id="SLXM01000001">
    <property type="protein sequence ID" value="TCP28112.1"/>
    <property type="molecule type" value="Genomic_DNA"/>
</dbReference>
<gene>
    <name evidence="2" type="ORF">EV195_101272</name>
</gene>
<dbReference type="Gene3D" id="3.30.1150.10">
    <property type="match status" value="1"/>
</dbReference>
<keyword evidence="3" id="KW-1185">Reference proteome</keyword>
<dbReference type="SUPFAM" id="SSF74653">
    <property type="entry name" value="TolA/TonB C-terminal domain"/>
    <property type="match status" value="1"/>
</dbReference>
<protein>
    <submittedName>
        <fullName evidence="2">Protein TonB</fullName>
    </submittedName>
</protein>
<feature type="domain" description="TonB C-terminal" evidence="1">
    <location>
        <begin position="188"/>
        <end position="246"/>
    </location>
</feature>
<proteinExistence type="predicted"/>
<evidence type="ECO:0000313" key="3">
    <source>
        <dbReference type="Proteomes" id="UP000294564"/>
    </source>
</evidence>
<evidence type="ECO:0000313" key="2">
    <source>
        <dbReference type="EMBL" id="TCP28112.1"/>
    </source>
</evidence>
<dbReference type="Pfam" id="PF03544">
    <property type="entry name" value="TonB_C"/>
    <property type="match status" value="1"/>
</dbReference>
<sequence>MKKSKKHPRKQLEKFSNIFMQLGLVLVLFVVFVTLEHQTEKKAQTITDVFPEKDNTTYTMSVFTKIPKIVKVQQTQPRVIPRVTPLIDFKPVKETPTTQVDEPNIVVPDNTPVVVTNLPLTPKKEEPKPTGPVSINNVQKAPVFKGCEGLSEVENRKCFEQKMKELVLRNFNTDLANELGLRSGKKKIITQFVIDQNGLVKDVQIRAPHPTLKKEANRIICKIPKLTPGIQNDKAVNVRYTLPISFMVE</sequence>
<name>A0A4R2P0R4_9FLAO</name>
<dbReference type="Proteomes" id="UP000294564">
    <property type="component" value="Unassembled WGS sequence"/>
</dbReference>
<evidence type="ECO:0000259" key="1">
    <source>
        <dbReference type="Pfam" id="PF03544"/>
    </source>
</evidence>
<accession>A0A4R2P0R4</accession>
<dbReference type="RefSeq" id="WP_132791828.1">
    <property type="nucleotide sequence ID" value="NZ_SLXM01000001.1"/>
</dbReference>
<dbReference type="AlphaFoldDB" id="A0A4R2P0R4"/>